<accession>A0A8W8MSR3</accession>
<dbReference type="Proteomes" id="UP000005408">
    <property type="component" value="Unassembled WGS sequence"/>
</dbReference>
<name>A0A8W8MSR3_MAGGI</name>
<dbReference type="AlphaFoldDB" id="A0A8W8MSR3"/>
<evidence type="ECO:0000313" key="2">
    <source>
        <dbReference type="Proteomes" id="UP000005408"/>
    </source>
</evidence>
<reference evidence="1" key="1">
    <citation type="submission" date="2022-08" db="UniProtKB">
        <authorList>
            <consortium name="EnsemblMetazoa"/>
        </authorList>
    </citation>
    <scope>IDENTIFICATION</scope>
    <source>
        <strain evidence="1">05x7-T-G4-1.051#20</strain>
    </source>
</reference>
<protein>
    <submittedName>
        <fullName evidence="1">Uncharacterized protein</fullName>
    </submittedName>
</protein>
<dbReference type="EnsemblMetazoa" id="G34922.1">
    <property type="protein sequence ID" value="G34922.1:cds"/>
    <property type="gene ID" value="G34922"/>
</dbReference>
<evidence type="ECO:0000313" key="1">
    <source>
        <dbReference type="EnsemblMetazoa" id="G34922.1:cds"/>
    </source>
</evidence>
<proteinExistence type="predicted"/>
<keyword evidence="2" id="KW-1185">Reference proteome</keyword>
<sequence>MGISSLAQTKLTLGSRDLGKNLNPPVLKRNSTYLTFVYVFRKISGIPVNQRLIILSISYTILRYGKDYDAQRALRIRTIHAFFHRHKITVACAEHMSLEKLEMKYQLAKLFTYRRLVQERFMAMEREEGKTTCIITEITDDQDTPWYYRLIPCCAGTQKPKVKKPATKKKSTGGSGLFSRIRKFFCRRSKK</sequence>
<organism evidence="1 2">
    <name type="scientific">Magallana gigas</name>
    <name type="common">Pacific oyster</name>
    <name type="synonym">Crassostrea gigas</name>
    <dbReference type="NCBI Taxonomy" id="29159"/>
    <lineage>
        <taxon>Eukaryota</taxon>
        <taxon>Metazoa</taxon>
        <taxon>Spiralia</taxon>
        <taxon>Lophotrochozoa</taxon>
        <taxon>Mollusca</taxon>
        <taxon>Bivalvia</taxon>
        <taxon>Autobranchia</taxon>
        <taxon>Pteriomorphia</taxon>
        <taxon>Ostreida</taxon>
        <taxon>Ostreoidea</taxon>
        <taxon>Ostreidae</taxon>
        <taxon>Magallana</taxon>
    </lineage>
</organism>